<proteinExistence type="predicted"/>
<protein>
    <submittedName>
        <fullName evidence="1">Uncharacterized protein</fullName>
    </submittedName>
</protein>
<dbReference type="Proteomes" id="UP000199627">
    <property type="component" value="Unassembled WGS sequence"/>
</dbReference>
<accession>A0A1H1F7J8</accession>
<sequence>MDIISKFTVASEQGIDLLCELKELQLREMYKGQIEPEKLNELIESELNRRAAINELNDLSAQMVSFCDTSHAHWKSVGNRNIDY</sequence>
<dbReference type="RefSeq" id="WP_089756452.1">
    <property type="nucleotide sequence ID" value="NZ_FNKL01000004.1"/>
</dbReference>
<dbReference type="OrthoDB" id="660843at2"/>
<name>A0A1H1F7J8_9FLAO</name>
<keyword evidence="2" id="KW-1185">Reference proteome</keyword>
<dbReference type="STRING" id="311333.SAMN05421664_2907"/>
<organism evidence="1 2">
    <name type="scientific">Chryseobacterium soldanellicola</name>
    <dbReference type="NCBI Taxonomy" id="311333"/>
    <lineage>
        <taxon>Bacteria</taxon>
        <taxon>Pseudomonadati</taxon>
        <taxon>Bacteroidota</taxon>
        <taxon>Flavobacteriia</taxon>
        <taxon>Flavobacteriales</taxon>
        <taxon>Weeksellaceae</taxon>
        <taxon>Chryseobacterium group</taxon>
        <taxon>Chryseobacterium</taxon>
    </lineage>
</organism>
<evidence type="ECO:0000313" key="1">
    <source>
        <dbReference type="EMBL" id="SDQ96952.1"/>
    </source>
</evidence>
<evidence type="ECO:0000313" key="2">
    <source>
        <dbReference type="Proteomes" id="UP000199627"/>
    </source>
</evidence>
<dbReference type="EMBL" id="FNKL01000004">
    <property type="protein sequence ID" value="SDQ96952.1"/>
    <property type="molecule type" value="Genomic_DNA"/>
</dbReference>
<dbReference type="AlphaFoldDB" id="A0A1H1F7J8"/>
<gene>
    <name evidence="1" type="ORF">SAMN05421664_2907</name>
</gene>
<reference evidence="2" key="1">
    <citation type="submission" date="2016-10" db="EMBL/GenBank/DDBJ databases">
        <authorList>
            <person name="Varghese N."/>
            <person name="Submissions S."/>
        </authorList>
    </citation>
    <scope>NUCLEOTIDE SEQUENCE [LARGE SCALE GENOMIC DNA]</scope>
    <source>
        <strain evidence="2">DSM 17072</strain>
    </source>
</reference>